<gene>
    <name evidence="6" type="ORF">COX28_03430</name>
</gene>
<dbReference type="InterPro" id="IPR052714">
    <property type="entry name" value="MFS_Exporter"/>
</dbReference>
<dbReference type="Gene3D" id="1.20.1250.20">
    <property type="entry name" value="MFS general substrate transporter like domains"/>
    <property type="match status" value="1"/>
</dbReference>
<evidence type="ECO:0000313" key="6">
    <source>
        <dbReference type="EMBL" id="PIP28687.1"/>
    </source>
</evidence>
<proteinExistence type="predicted"/>
<feature type="domain" description="Major facilitator superfamily (MFS) profile" evidence="5">
    <location>
        <begin position="16"/>
        <end position="198"/>
    </location>
</feature>
<sequence length="198" mass="22331">MNYIVRHLFRHNTPTINKALSVLLVISGFYMFAFGMFGPIYALFVERLGGDIQIASNAWAVFLFTTGVLTFMTGKWENQMKESEVGIAWSQFIVAGAYMMYYFADKVAMLYVAQVLLGVAAAFFWPAFHSLYGKNVDNKKAAWQWSFYDAMAYLVPAIAAVMGGWIVKHYSFDAIFLIMAVMSVVAGMYVLLLPKKLL</sequence>
<dbReference type="PANTHER" id="PTHR23531">
    <property type="entry name" value="QUINOLENE RESISTANCE PROTEIN NORA"/>
    <property type="match status" value="1"/>
</dbReference>
<dbReference type="AlphaFoldDB" id="A0A2G9Z694"/>
<dbReference type="SUPFAM" id="SSF103473">
    <property type="entry name" value="MFS general substrate transporter"/>
    <property type="match status" value="1"/>
</dbReference>
<evidence type="ECO:0000256" key="4">
    <source>
        <dbReference type="SAM" id="Phobius"/>
    </source>
</evidence>
<dbReference type="PANTHER" id="PTHR23531:SF1">
    <property type="entry name" value="QUINOLENE RESISTANCE PROTEIN NORA"/>
    <property type="match status" value="1"/>
</dbReference>
<dbReference type="InterPro" id="IPR011701">
    <property type="entry name" value="MFS"/>
</dbReference>
<feature type="transmembrane region" description="Helical" evidence="4">
    <location>
        <begin position="54"/>
        <end position="73"/>
    </location>
</feature>
<organism evidence="6 7">
    <name type="scientific">Candidatus Kuenenbacteria bacterium CG23_combo_of_CG06-09_8_20_14_all_39_39</name>
    <dbReference type="NCBI Taxonomy" id="1974623"/>
    <lineage>
        <taxon>Bacteria</taxon>
        <taxon>Candidatus Kueneniibacteriota</taxon>
    </lineage>
</organism>
<dbReference type="Proteomes" id="UP000231235">
    <property type="component" value="Unassembled WGS sequence"/>
</dbReference>
<evidence type="ECO:0000259" key="5">
    <source>
        <dbReference type="PROSITE" id="PS50850"/>
    </source>
</evidence>
<evidence type="ECO:0000256" key="3">
    <source>
        <dbReference type="ARBA" id="ARBA00023136"/>
    </source>
</evidence>
<dbReference type="EMBL" id="PCRX01000060">
    <property type="protein sequence ID" value="PIP28687.1"/>
    <property type="molecule type" value="Genomic_DNA"/>
</dbReference>
<evidence type="ECO:0000256" key="1">
    <source>
        <dbReference type="ARBA" id="ARBA00022692"/>
    </source>
</evidence>
<feature type="transmembrane region" description="Helical" evidence="4">
    <location>
        <begin position="172"/>
        <end position="192"/>
    </location>
</feature>
<feature type="transmembrane region" description="Helical" evidence="4">
    <location>
        <begin position="85"/>
        <end position="104"/>
    </location>
</feature>
<keyword evidence="1 4" id="KW-0812">Transmembrane</keyword>
<dbReference type="GO" id="GO:0022857">
    <property type="term" value="F:transmembrane transporter activity"/>
    <property type="evidence" value="ECO:0007669"/>
    <property type="project" value="InterPro"/>
</dbReference>
<protein>
    <recommendedName>
        <fullName evidence="5">Major facilitator superfamily (MFS) profile domain-containing protein</fullName>
    </recommendedName>
</protein>
<keyword evidence="3 4" id="KW-0472">Membrane</keyword>
<dbReference type="InterPro" id="IPR020846">
    <property type="entry name" value="MFS_dom"/>
</dbReference>
<dbReference type="PROSITE" id="PS50850">
    <property type="entry name" value="MFS"/>
    <property type="match status" value="1"/>
</dbReference>
<accession>A0A2G9Z694</accession>
<name>A0A2G9Z694_9BACT</name>
<comment type="caution">
    <text evidence="6">The sequence shown here is derived from an EMBL/GenBank/DDBJ whole genome shotgun (WGS) entry which is preliminary data.</text>
</comment>
<evidence type="ECO:0000256" key="2">
    <source>
        <dbReference type="ARBA" id="ARBA00022989"/>
    </source>
</evidence>
<reference evidence="6 7" key="1">
    <citation type="submission" date="2017-09" db="EMBL/GenBank/DDBJ databases">
        <title>Depth-based differentiation of microbial function through sediment-hosted aquifers and enrichment of novel symbionts in the deep terrestrial subsurface.</title>
        <authorList>
            <person name="Probst A.J."/>
            <person name="Ladd B."/>
            <person name="Jarett J.K."/>
            <person name="Geller-Mcgrath D.E."/>
            <person name="Sieber C.M."/>
            <person name="Emerson J.B."/>
            <person name="Anantharaman K."/>
            <person name="Thomas B.C."/>
            <person name="Malmstrom R."/>
            <person name="Stieglmeier M."/>
            <person name="Klingl A."/>
            <person name="Woyke T."/>
            <person name="Ryan C.M."/>
            <person name="Banfield J.F."/>
        </authorList>
    </citation>
    <scope>NUCLEOTIDE SEQUENCE [LARGE SCALE GENOMIC DNA]</scope>
    <source>
        <strain evidence="6">CG23_combo_of_CG06-09_8_20_14_all_39_39</strain>
    </source>
</reference>
<dbReference type="InterPro" id="IPR036259">
    <property type="entry name" value="MFS_trans_sf"/>
</dbReference>
<evidence type="ECO:0000313" key="7">
    <source>
        <dbReference type="Proteomes" id="UP000231235"/>
    </source>
</evidence>
<feature type="transmembrane region" description="Helical" evidence="4">
    <location>
        <begin position="20"/>
        <end position="42"/>
    </location>
</feature>
<keyword evidence="2 4" id="KW-1133">Transmembrane helix</keyword>
<feature type="transmembrane region" description="Helical" evidence="4">
    <location>
        <begin position="110"/>
        <end position="133"/>
    </location>
</feature>
<feature type="transmembrane region" description="Helical" evidence="4">
    <location>
        <begin position="145"/>
        <end position="166"/>
    </location>
</feature>
<dbReference type="Pfam" id="PF07690">
    <property type="entry name" value="MFS_1"/>
    <property type="match status" value="1"/>
</dbReference>